<dbReference type="PANTHER" id="PTHR33623:SF5">
    <property type="entry name" value="HISTONE-LYSINE N-METHYLTRANSFERASE SETD1B-LIKE PROTEIN"/>
    <property type="match status" value="1"/>
</dbReference>
<organism evidence="2 3">
    <name type="scientific">Coptis chinensis</name>
    <dbReference type="NCBI Taxonomy" id="261450"/>
    <lineage>
        <taxon>Eukaryota</taxon>
        <taxon>Viridiplantae</taxon>
        <taxon>Streptophyta</taxon>
        <taxon>Embryophyta</taxon>
        <taxon>Tracheophyta</taxon>
        <taxon>Spermatophyta</taxon>
        <taxon>Magnoliopsida</taxon>
        <taxon>Ranunculales</taxon>
        <taxon>Ranunculaceae</taxon>
        <taxon>Coptidoideae</taxon>
        <taxon>Coptis</taxon>
    </lineage>
</organism>
<proteinExistence type="predicted"/>
<keyword evidence="3" id="KW-1185">Reference proteome</keyword>
<protein>
    <recommendedName>
        <fullName evidence="4">DUF4378 domain-containing protein</fullName>
    </recommendedName>
</protein>
<evidence type="ECO:0000313" key="3">
    <source>
        <dbReference type="Proteomes" id="UP000631114"/>
    </source>
</evidence>
<gene>
    <name evidence="2" type="ORF">IFM89_013602</name>
</gene>
<sequence length="432" mass="49051">MSSKHLKQLLTEDQEPFILQNYINEKRLQLNKKPLLKTQKQLKKPITENLTHFSRNACLFSFHHNSPLKSPIKTPCRNSNTLFVQIPAKTAALLLEAALRIQNQTEIKSKKTKNLKLGLFGKVLKRLVGKKKNDEIKRGCEIKVSVRDILRWDSNDDVCGIVSEEREEEKLEKKTSFKLEEKSVSDVGQNCYCNNSSSRVSSSAWTESNEEKSLDLDTSATSSSDETEFIVEQENNNDEFNFCEKGSPFRFALQNEPSPCCRSPKLISPATSPKHRNIQVIKSEGCNLASDGKEQKEEKEHYSPVSVLEFQPEDDVEGQDEDEVGNDLEQSFAFVQNMKKLVIDLMAEERAVAPKSSGKVSVPNKLLKRVCLLKNAERSTINMIVEMDFRGEDSELQRNREYLEETAIAIELAIFGFLVEELSVELSHSSDL</sequence>
<name>A0A835LRG1_9MAGN</name>
<feature type="region of interest" description="Disordered" evidence="1">
    <location>
        <begin position="195"/>
        <end position="223"/>
    </location>
</feature>
<dbReference type="PANTHER" id="PTHR33623">
    <property type="entry name" value="OS04G0572500 PROTEIN"/>
    <property type="match status" value="1"/>
</dbReference>
<accession>A0A835LRG1</accession>
<reference evidence="2 3" key="1">
    <citation type="submission" date="2020-10" db="EMBL/GenBank/DDBJ databases">
        <title>The Coptis chinensis genome and diversification of protoberbering-type alkaloids.</title>
        <authorList>
            <person name="Wang B."/>
            <person name="Shu S."/>
            <person name="Song C."/>
            <person name="Liu Y."/>
        </authorList>
    </citation>
    <scope>NUCLEOTIDE SEQUENCE [LARGE SCALE GENOMIC DNA]</scope>
    <source>
        <strain evidence="2">HL-2020</strain>
        <tissue evidence="2">Leaf</tissue>
    </source>
</reference>
<comment type="caution">
    <text evidence="2">The sequence shown here is derived from an EMBL/GenBank/DDBJ whole genome shotgun (WGS) entry which is preliminary data.</text>
</comment>
<dbReference type="Proteomes" id="UP000631114">
    <property type="component" value="Unassembled WGS sequence"/>
</dbReference>
<evidence type="ECO:0000256" key="1">
    <source>
        <dbReference type="SAM" id="MobiDB-lite"/>
    </source>
</evidence>
<dbReference type="OrthoDB" id="1931869at2759"/>
<dbReference type="AlphaFoldDB" id="A0A835LRG1"/>
<evidence type="ECO:0000313" key="2">
    <source>
        <dbReference type="EMBL" id="KAF9596816.1"/>
    </source>
</evidence>
<dbReference type="EMBL" id="JADFTS010000007">
    <property type="protein sequence ID" value="KAF9596816.1"/>
    <property type="molecule type" value="Genomic_DNA"/>
</dbReference>
<evidence type="ECO:0008006" key="4">
    <source>
        <dbReference type="Google" id="ProtNLM"/>
    </source>
</evidence>